<reference evidence="2" key="2">
    <citation type="submission" date="2021-08" db="EMBL/GenBank/DDBJ databases">
        <authorList>
            <person name="Tani A."/>
            <person name="Ola A."/>
            <person name="Ogura Y."/>
            <person name="Katsura K."/>
            <person name="Hayashi T."/>
        </authorList>
    </citation>
    <scope>NUCLEOTIDE SEQUENCE</scope>
    <source>
        <strain evidence="2">DSM 23632</strain>
    </source>
</reference>
<gene>
    <name evidence="2" type="ORF">MPOCJGCO_0556</name>
</gene>
<proteinExistence type="predicted"/>
<evidence type="ECO:0000313" key="3">
    <source>
        <dbReference type="Proteomes" id="UP001055057"/>
    </source>
</evidence>
<feature type="compositionally biased region" description="Acidic residues" evidence="1">
    <location>
        <begin position="119"/>
        <end position="129"/>
    </location>
</feature>
<comment type="caution">
    <text evidence="2">The sequence shown here is derived from an EMBL/GenBank/DDBJ whole genome shotgun (WGS) entry which is preliminary data.</text>
</comment>
<evidence type="ECO:0000313" key="2">
    <source>
        <dbReference type="EMBL" id="GJE58475.1"/>
    </source>
</evidence>
<accession>A0ABQ4TXZ9</accession>
<sequence>MGFGVEGGVGGRGVHPYSIRAMGLRGMSAMFTLEIEGTAVAVINGDEATARDLFTCDGFKEDIQAMTSEGRPLWNGTSELKIRAATEEEIEIFEDALAEDDGEGDFEDDPRHSEGTDSKDEDGDEEDEADIVFLLDIDEADALDS</sequence>
<organism evidence="2 3">
    <name type="scientific">Methylobacterium trifolii</name>
    <dbReference type="NCBI Taxonomy" id="1003092"/>
    <lineage>
        <taxon>Bacteria</taxon>
        <taxon>Pseudomonadati</taxon>
        <taxon>Pseudomonadota</taxon>
        <taxon>Alphaproteobacteria</taxon>
        <taxon>Hyphomicrobiales</taxon>
        <taxon>Methylobacteriaceae</taxon>
        <taxon>Methylobacterium</taxon>
    </lineage>
</organism>
<name>A0ABQ4TXZ9_9HYPH</name>
<feature type="compositionally biased region" description="Basic and acidic residues" evidence="1">
    <location>
        <begin position="109"/>
        <end position="118"/>
    </location>
</feature>
<evidence type="ECO:0000256" key="1">
    <source>
        <dbReference type="SAM" id="MobiDB-lite"/>
    </source>
</evidence>
<reference evidence="2" key="1">
    <citation type="journal article" date="2021" name="Front. Microbiol.">
        <title>Comprehensive Comparative Genomics and Phenotyping of Methylobacterium Species.</title>
        <authorList>
            <person name="Alessa O."/>
            <person name="Ogura Y."/>
            <person name="Fujitani Y."/>
            <person name="Takami H."/>
            <person name="Hayashi T."/>
            <person name="Sahin N."/>
            <person name="Tani A."/>
        </authorList>
    </citation>
    <scope>NUCLEOTIDE SEQUENCE</scope>
    <source>
        <strain evidence="2">DSM 23632</strain>
    </source>
</reference>
<feature type="region of interest" description="Disordered" evidence="1">
    <location>
        <begin position="95"/>
        <end position="129"/>
    </location>
</feature>
<feature type="compositionally biased region" description="Acidic residues" evidence="1">
    <location>
        <begin position="95"/>
        <end position="108"/>
    </location>
</feature>
<dbReference type="Proteomes" id="UP001055057">
    <property type="component" value="Unassembled WGS sequence"/>
</dbReference>
<protein>
    <submittedName>
        <fullName evidence="2">Uncharacterized protein</fullName>
    </submittedName>
</protein>
<dbReference type="EMBL" id="BPRB01000034">
    <property type="protein sequence ID" value="GJE58475.1"/>
    <property type="molecule type" value="Genomic_DNA"/>
</dbReference>
<keyword evidence="3" id="KW-1185">Reference proteome</keyword>